<dbReference type="PANTHER" id="PTHR19304">
    <property type="entry name" value="CYCLIC-AMP RESPONSE ELEMENT BINDING PROTEIN"/>
    <property type="match status" value="1"/>
</dbReference>
<evidence type="ECO:0000256" key="5">
    <source>
        <dbReference type="SAM" id="MobiDB-lite"/>
    </source>
</evidence>
<dbReference type="PROSITE" id="PS00036">
    <property type="entry name" value="BZIP_BASIC"/>
    <property type="match status" value="1"/>
</dbReference>
<name>A0AAD6GCC2_9EURO</name>
<dbReference type="SMART" id="SM00338">
    <property type="entry name" value="BRLZ"/>
    <property type="match status" value="1"/>
</dbReference>
<comment type="subcellular location">
    <subcellularLocation>
        <location evidence="1">Nucleus</location>
    </subcellularLocation>
</comment>
<keyword evidence="8" id="KW-1185">Reference proteome</keyword>
<comment type="caution">
    <text evidence="7">The sequence shown here is derived from an EMBL/GenBank/DDBJ whole genome shotgun (WGS) entry which is preliminary data.</text>
</comment>
<evidence type="ECO:0000256" key="4">
    <source>
        <dbReference type="ARBA" id="ARBA00023242"/>
    </source>
</evidence>
<dbReference type="InterPro" id="IPR051027">
    <property type="entry name" value="bZIP_transcription_factors"/>
</dbReference>
<dbReference type="InterPro" id="IPR046347">
    <property type="entry name" value="bZIP_sf"/>
</dbReference>
<sequence length="211" mass="23809">MSSSLSDPTQLPYIDPILQSDLYPMAQPVPKLQPPLNEINQFAPQLSPSQSAPSRRRSSQHANSSPQRAKHLERNRIAANKCRLKKKQQHQEIERVLSNETAKHEHLQSVVTSLKEEVWHLKNTIFDHARCDDPQINLQLAMISERATQINNAPFQCPSPTFSVSTFSENSSRDASQESSPLEAIPATMTAPKTSYDEYPDTIFETFIEAD</sequence>
<dbReference type="CDD" id="cd14687">
    <property type="entry name" value="bZIP_ATF2"/>
    <property type="match status" value="1"/>
</dbReference>
<evidence type="ECO:0000259" key="6">
    <source>
        <dbReference type="PROSITE" id="PS50217"/>
    </source>
</evidence>
<feature type="compositionally biased region" description="Low complexity" evidence="5">
    <location>
        <begin position="43"/>
        <end position="53"/>
    </location>
</feature>
<protein>
    <recommendedName>
        <fullName evidence="6">BZIP domain-containing protein</fullName>
    </recommendedName>
</protein>
<dbReference type="Gene3D" id="1.20.5.170">
    <property type="match status" value="1"/>
</dbReference>
<dbReference type="Proteomes" id="UP001220324">
    <property type="component" value="Unassembled WGS sequence"/>
</dbReference>
<keyword evidence="2" id="KW-0805">Transcription regulation</keyword>
<accession>A0AAD6GCC2</accession>
<gene>
    <name evidence="7" type="ORF">N7494_008908</name>
</gene>
<organism evidence="7 8">
    <name type="scientific">Penicillium frequentans</name>
    <dbReference type="NCBI Taxonomy" id="3151616"/>
    <lineage>
        <taxon>Eukaryota</taxon>
        <taxon>Fungi</taxon>
        <taxon>Dikarya</taxon>
        <taxon>Ascomycota</taxon>
        <taxon>Pezizomycotina</taxon>
        <taxon>Eurotiomycetes</taxon>
        <taxon>Eurotiomycetidae</taxon>
        <taxon>Eurotiales</taxon>
        <taxon>Aspergillaceae</taxon>
        <taxon>Penicillium</taxon>
    </lineage>
</organism>
<dbReference type="Pfam" id="PF00170">
    <property type="entry name" value="bZIP_1"/>
    <property type="match status" value="1"/>
</dbReference>
<dbReference type="PROSITE" id="PS50217">
    <property type="entry name" value="BZIP"/>
    <property type="match status" value="1"/>
</dbReference>
<dbReference type="AlphaFoldDB" id="A0AAD6GCC2"/>
<keyword evidence="3" id="KW-0804">Transcription</keyword>
<feature type="domain" description="BZIP" evidence="6">
    <location>
        <begin position="65"/>
        <end position="128"/>
    </location>
</feature>
<feature type="region of interest" description="Disordered" evidence="5">
    <location>
        <begin position="25"/>
        <end position="77"/>
    </location>
</feature>
<evidence type="ECO:0000256" key="3">
    <source>
        <dbReference type="ARBA" id="ARBA00023163"/>
    </source>
</evidence>
<dbReference type="SUPFAM" id="SSF57959">
    <property type="entry name" value="Leucine zipper domain"/>
    <property type="match status" value="1"/>
</dbReference>
<dbReference type="GO" id="GO:0005634">
    <property type="term" value="C:nucleus"/>
    <property type="evidence" value="ECO:0007669"/>
    <property type="project" value="UniProtKB-SubCell"/>
</dbReference>
<dbReference type="GO" id="GO:0003700">
    <property type="term" value="F:DNA-binding transcription factor activity"/>
    <property type="evidence" value="ECO:0007669"/>
    <property type="project" value="InterPro"/>
</dbReference>
<dbReference type="InterPro" id="IPR004827">
    <property type="entry name" value="bZIP"/>
</dbReference>
<evidence type="ECO:0000256" key="1">
    <source>
        <dbReference type="ARBA" id="ARBA00004123"/>
    </source>
</evidence>
<keyword evidence="4" id="KW-0539">Nucleus</keyword>
<reference evidence="7 8" key="1">
    <citation type="journal article" date="2023" name="IMA Fungus">
        <title>Comparative genomic study of the Penicillium genus elucidates a diverse pangenome and 15 lateral gene transfer events.</title>
        <authorList>
            <person name="Petersen C."/>
            <person name="Sorensen T."/>
            <person name="Nielsen M.R."/>
            <person name="Sondergaard T.E."/>
            <person name="Sorensen J.L."/>
            <person name="Fitzpatrick D.A."/>
            <person name="Frisvad J.C."/>
            <person name="Nielsen K.L."/>
        </authorList>
    </citation>
    <scope>NUCLEOTIDE SEQUENCE [LARGE SCALE GENOMIC DNA]</scope>
    <source>
        <strain evidence="7 8">IBT 35679</strain>
    </source>
</reference>
<dbReference type="EMBL" id="JAQIZZ010000007">
    <property type="protein sequence ID" value="KAJ5532356.1"/>
    <property type="molecule type" value="Genomic_DNA"/>
</dbReference>
<proteinExistence type="predicted"/>
<evidence type="ECO:0000256" key="2">
    <source>
        <dbReference type="ARBA" id="ARBA00023015"/>
    </source>
</evidence>
<evidence type="ECO:0000313" key="8">
    <source>
        <dbReference type="Proteomes" id="UP001220324"/>
    </source>
</evidence>
<evidence type="ECO:0000313" key="7">
    <source>
        <dbReference type="EMBL" id="KAJ5532356.1"/>
    </source>
</evidence>